<dbReference type="Proteomes" id="UP000006054">
    <property type="component" value="Chromosome"/>
</dbReference>
<protein>
    <submittedName>
        <fullName evidence="2">Uncharacterized protein</fullName>
    </submittedName>
</protein>
<keyword evidence="1" id="KW-0812">Transmembrane</keyword>
<dbReference type="RefSeq" id="WP_014798776.1">
    <property type="nucleotide sequence ID" value="NC_018018.1"/>
</dbReference>
<dbReference type="KEGG" id="fli:Fleli_3000"/>
<sequence length="75" mass="8849">MQKSDTDTMRSEKVMSSKRNTLKDYFSLMPVLTYFFTKKNPKNFNVRAMHTINKISISVFVLGMLFFIIKKIFLS</sequence>
<keyword evidence="1" id="KW-0472">Membrane</keyword>
<dbReference type="Pfam" id="PF20498">
    <property type="entry name" value="DUF6728"/>
    <property type="match status" value="1"/>
</dbReference>
<dbReference type="HOGENOM" id="CLU_198984_0_0_10"/>
<accession>I4AN07</accession>
<dbReference type="OrthoDB" id="886459at2"/>
<reference evidence="3" key="1">
    <citation type="submission" date="2012-06" db="EMBL/GenBank/DDBJ databases">
        <title>The complete genome of Flexibacter litoralis DSM 6794.</title>
        <authorList>
            <person name="Lucas S."/>
            <person name="Copeland A."/>
            <person name="Lapidus A."/>
            <person name="Glavina del Rio T."/>
            <person name="Dalin E."/>
            <person name="Tice H."/>
            <person name="Bruce D."/>
            <person name="Goodwin L."/>
            <person name="Pitluck S."/>
            <person name="Peters L."/>
            <person name="Ovchinnikova G."/>
            <person name="Lu M."/>
            <person name="Kyrpides N."/>
            <person name="Mavromatis K."/>
            <person name="Ivanova N."/>
            <person name="Brettin T."/>
            <person name="Detter J.C."/>
            <person name="Han C."/>
            <person name="Larimer F."/>
            <person name="Land M."/>
            <person name="Hauser L."/>
            <person name="Markowitz V."/>
            <person name="Cheng J.-F."/>
            <person name="Hugenholtz P."/>
            <person name="Woyke T."/>
            <person name="Wu D."/>
            <person name="Spring S."/>
            <person name="Lang E."/>
            <person name="Kopitz M."/>
            <person name="Brambilla E."/>
            <person name="Klenk H.-P."/>
            <person name="Eisen J.A."/>
        </authorList>
    </citation>
    <scope>NUCLEOTIDE SEQUENCE [LARGE SCALE GENOMIC DNA]</scope>
    <source>
        <strain evidence="3">ATCC 23117 / DSM 6794 / NBRC 15988 / NCIMB 1366 / Sio-4</strain>
    </source>
</reference>
<evidence type="ECO:0000256" key="1">
    <source>
        <dbReference type="SAM" id="Phobius"/>
    </source>
</evidence>
<dbReference type="InterPro" id="IPR046615">
    <property type="entry name" value="DUF6728"/>
</dbReference>
<feature type="transmembrane region" description="Helical" evidence="1">
    <location>
        <begin position="49"/>
        <end position="69"/>
    </location>
</feature>
<gene>
    <name evidence="2" type="ordered locus">Fleli_3000</name>
</gene>
<organism evidence="2 3">
    <name type="scientific">Bernardetia litoralis (strain ATCC 23117 / DSM 6794 / NBRC 15988 / NCIMB 1366 / Fx l1 / Sio-4)</name>
    <name type="common">Flexibacter litoralis</name>
    <dbReference type="NCBI Taxonomy" id="880071"/>
    <lineage>
        <taxon>Bacteria</taxon>
        <taxon>Pseudomonadati</taxon>
        <taxon>Bacteroidota</taxon>
        <taxon>Cytophagia</taxon>
        <taxon>Cytophagales</taxon>
        <taxon>Bernardetiaceae</taxon>
        <taxon>Bernardetia</taxon>
    </lineage>
</organism>
<keyword evidence="3" id="KW-1185">Reference proteome</keyword>
<evidence type="ECO:0000313" key="2">
    <source>
        <dbReference type="EMBL" id="AFM05342.1"/>
    </source>
</evidence>
<dbReference type="STRING" id="880071.Fleli_3000"/>
<dbReference type="AlphaFoldDB" id="I4AN07"/>
<proteinExistence type="predicted"/>
<name>I4AN07_BERLS</name>
<evidence type="ECO:0000313" key="3">
    <source>
        <dbReference type="Proteomes" id="UP000006054"/>
    </source>
</evidence>
<dbReference type="EMBL" id="CP003345">
    <property type="protein sequence ID" value="AFM05342.1"/>
    <property type="molecule type" value="Genomic_DNA"/>
</dbReference>
<keyword evidence="1" id="KW-1133">Transmembrane helix</keyword>